<dbReference type="CDD" id="cd09274">
    <property type="entry name" value="RNase_HI_RT_Ty3"/>
    <property type="match status" value="1"/>
</dbReference>
<evidence type="ECO:0000313" key="8">
    <source>
        <dbReference type="EMBL" id="EFN71769.1"/>
    </source>
</evidence>
<dbReference type="InterPro" id="IPR043502">
    <property type="entry name" value="DNA/RNA_pol_sf"/>
</dbReference>
<evidence type="ECO:0000259" key="7">
    <source>
        <dbReference type="Pfam" id="PF17917"/>
    </source>
</evidence>
<dbReference type="GO" id="GO:0003964">
    <property type="term" value="F:RNA-directed DNA polymerase activity"/>
    <property type="evidence" value="ECO:0007669"/>
    <property type="project" value="UniProtKB-KW"/>
</dbReference>
<evidence type="ECO:0000313" key="9">
    <source>
        <dbReference type="Proteomes" id="UP000000311"/>
    </source>
</evidence>
<dbReference type="SUPFAM" id="SSF56672">
    <property type="entry name" value="DNA/RNA polymerases"/>
    <property type="match status" value="1"/>
</dbReference>
<evidence type="ECO:0000256" key="3">
    <source>
        <dbReference type="ARBA" id="ARBA00022722"/>
    </source>
</evidence>
<dbReference type="AlphaFoldDB" id="E2A470"/>
<dbReference type="Proteomes" id="UP000000311">
    <property type="component" value="Unassembled WGS sequence"/>
</dbReference>
<gene>
    <name evidence="8" type="ORF">EAG_00354</name>
</gene>
<feature type="non-terminal residue" evidence="8">
    <location>
        <position position="116"/>
    </location>
</feature>
<organism evidence="9">
    <name type="scientific">Camponotus floridanus</name>
    <name type="common">Florida carpenter ant</name>
    <dbReference type="NCBI Taxonomy" id="104421"/>
    <lineage>
        <taxon>Eukaryota</taxon>
        <taxon>Metazoa</taxon>
        <taxon>Ecdysozoa</taxon>
        <taxon>Arthropoda</taxon>
        <taxon>Hexapoda</taxon>
        <taxon>Insecta</taxon>
        <taxon>Pterygota</taxon>
        <taxon>Neoptera</taxon>
        <taxon>Endopterygota</taxon>
        <taxon>Hymenoptera</taxon>
        <taxon>Apocrita</taxon>
        <taxon>Aculeata</taxon>
        <taxon>Formicoidea</taxon>
        <taxon>Formicidae</taxon>
        <taxon>Formicinae</taxon>
        <taxon>Camponotus</taxon>
    </lineage>
</organism>
<dbReference type="Gene3D" id="3.10.20.370">
    <property type="match status" value="1"/>
</dbReference>
<keyword evidence="9" id="KW-1185">Reference proteome</keyword>
<keyword evidence="5" id="KW-0378">Hydrolase</keyword>
<accession>E2A470</accession>
<evidence type="ECO:0000256" key="4">
    <source>
        <dbReference type="ARBA" id="ARBA00022759"/>
    </source>
</evidence>
<dbReference type="InParanoid" id="E2A470"/>
<keyword evidence="3" id="KW-0540">Nuclease</keyword>
<keyword evidence="1" id="KW-0808">Transferase</keyword>
<evidence type="ECO:0000256" key="2">
    <source>
        <dbReference type="ARBA" id="ARBA00022695"/>
    </source>
</evidence>
<dbReference type="GO" id="GO:0004519">
    <property type="term" value="F:endonuclease activity"/>
    <property type="evidence" value="ECO:0007669"/>
    <property type="project" value="UniProtKB-KW"/>
</dbReference>
<feature type="domain" description="Reverse transcriptase RNase H-like" evidence="7">
    <location>
        <begin position="1"/>
        <end position="96"/>
    </location>
</feature>
<dbReference type="GO" id="GO:0016787">
    <property type="term" value="F:hydrolase activity"/>
    <property type="evidence" value="ECO:0007669"/>
    <property type="project" value="UniProtKB-KW"/>
</dbReference>
<dbReference type="OrthoDB" id="7693345at2759"/>
<evidence type="ECO:0000256" key="5">
    <source>
        <dbReference type="ARBA" id="ARBA00022801"/>
    </source>
</evidence>
<keyword evidence="4" id="KW-0255">Endonuclease</keyword>
<keyword evidence="2" id="KW-0548">Nucleotidyltransferase</keyword>
<dbReference type="InterPro" id="IPR041373">
    <property type="entry name" value="RT_RNaseH"/>
</dbReference>
<reference evidence="8 9" key="1">
    <citation type="journal article" date="2010" name="Science">
        <title>Genomic comparison of the ants Camponotus floridanus and Harpegnathos saltator.</title>
        <authorList>
            <person name="Bonasio R."/>
            <person name="Zhang G."/>
            <person name="Ye C."/>
            <person name="Mutti N.S."/>
            <person name="Fang X."/>
            <person name="Qin N."/>
            <person name="Donahue G."/>
            <person name="Yang P."/>
            <person name="Li Q."/>
            <person name="Li C."/>
            <person name="Zhang P."/>
            <person name="Huang Z."/>
            <person name="Berger S.L."/>
            <person name="Reinberg D."/>
            <person name="Wang J."/>
            <person name="Liebig J."/>
        </authorList>
    </citation>
    <scope>NUCLEOTIDE SEQUENCE [LARGE SCALE GENOMIC DNA]</scope>
    <source>
        <strain evidence="9">C129</strain>
    </source>
</reference>
<name>E2A470_CAMFO</name>
<dbReference type="PANTHER" id="PTHR34072">
    <property type="entry name" value="ENZYMATIC POLYPROTEIN-RELATED"/>
    <property type="match status" value="1"/>
</dbReference>
<sequence>DASDSSVGAALQQRGEDGWEPLAFFSKKLSPTEEKYSAFDRELLAIYLAVKHFRHMVEARNFIIFTDHKPIIYSFKQKPDKCSPRQFRHLDFIGQFSTDIRHVSGSDNVVADALSR</sequence>
<proteinExistence type="predicted"/>
<feature type="non-terminal residue" evidence="8">
    <location>
        <position position="1"/>
    </location>
</feature>
<dbReference type="PANTHER" id="PTHR34072:SF52">
    <property type="entry name" value="RIBONUCLEASE H"/>
    <property type="match status" value="1"/>
</dbReference>
<dbReference type="OMA" id="CELSRYE"/>
<evidence type="ECO:0000256" key="6">
    <source>
        <dbReference type="ARBA" id="ARBA00022918"/>
    </source>
</evidence>
<protein>
    <submittedName>
        <fullName evidence="8">Uncharacterized protein F44E2.2</fullName>
    </submittedName>
</protein>
<dbReference type="FunFam" id="3.10.20.370:FF:000001">
    <property type="entry name" value="Retrovirus-related Pol polyprotein from transposon 17.6-like protein"/>
    <property type="match status" value="1"/>
</dbReference>
<keyword evidence="6" id="KW-0695">RNA-directed DNA polymerase</keyword>
<evidence type="ECO:0000256" key="1">
    <source>
        <dbReference type="ARBA" id="ARBA00022679"/>
    </source>
</evidence>
<dbReference type="EMBL" id="GL436595">
    <property type="protein sequence ID" value="EFN71769.1"/>
    <property type="molecule type" value="Genomic_DNA"/>
</dbReference>
<dbReference type="STRING" id="104421.E2A470"/>
<dbReference type="Pfam" id="PF17917">
    <property type="entry name" value="RT_RNaseH"/>
    <property type="match status" value="1"/>
</dbReference>